<dbReference type="RefSeq" id="WP_175762695.1">
    <property type="nucleotide sequence ID" value="NZ_CADERF010000015.1"/>
</dbReference>
<dbReference type="Proteomes" id="UP000682266">
    <property type="component" value="Unassembled WGS sequence"/>
</dbReference>
<proteinExistence type="predicted"/>
<accession>A0AA41JIU8</accession>
<sequence length="56" mass="5792">MTASAAGIEAATIPILAGGHLDHPPARDAEQVEQRGLVKAVAGTTFGFDVCRCITR</sequence>
<evidence type="ECO:0000313" key="2">
    <source>
        <dbReference type="Proteomes" id="UP000682266"/>
    </source>
</evidence>
<organism evidence="1 2">
    <name type="scientific">Burkholderia ambifaria</name>
    <dbReference type="NCBI Taxonomy" id="152480"/>
    <lineage>
        <taxon>Bacteria</taxon>
        <taxon>Pseudomonadati</taxon>
        <taxon>Pseudomonadota</taxon>
        <taxon>Betaproteobacteria</taxon>
        <taxon>Burkholderiales</taxon>
        <taxon>Burkholderiaceae</taxon>
        <taxon>Burkholderia</taxon>
        <taxon>Burkholderia cepacia complex</taxon>
    </lineage>
</organism>
<protein>
    <submittedName>
        <fullName evidence="1">Uncharacterized protein</fullName>
    </submittedName>
</protein>
<dbReference type="AlphaFoldDB" id="A0AA41JIU8"/>
<dbReference type="EMBL" id="JAGSVG010000005">
    <property type="protein sequence ID" value="MBR8128904.1"/>
    <property type="molecule type" value="Genomic_DNA"/>
</dbReference>
<gene>
    <name evidence="1" type="ORF">KDW93_07930</name>
</gene>
<evidence type="ECO:0000313" key="1">
    <source>
        <dbReference type="EMBL" id="MBR8128904.1"/>
    </source>
</evidence>
<reference evidence="1" key="1">
    <citation type="submission" date="2021-04" db="EMBL/GenBank/DDBJ databases">
        <title>A collection of bacterial strains from the Burkholderia cepacia Research Laboratory and Repository.</title>
        <authorList>
            <person name="Lipuma J."/>
            <person name="Spilker T."/>
        </authorList>
    </citation>
    <scope>NUCLEOTIDE SEQUENCE</scope>
    <source>
        <strain evidence="1">AU36012</strain>
    </source>
</reference>
<name>A0AA41JIU8_9BURK</name>
<comment type="caution">
    <text evidence="1">The sequence shown here is derived from an EMBL/GenBank/DDBJ whole genome shotgun (WGS) entry which is preliminary data.</text>
</comment>